<keyword evidence="2" id="KW-1185">Reference proteome</keyword>
<comment type="caution">
    <text evidence="1">The sequence shown here is derived from an EMBL/GenBank/DDBJ whole genome shotgun (WGS) entry which is preliminary data.</text>
</comment>
<sequence length="126" mass="14470">MIRLLLYKLHYMTEDFEVSQASALGDDVVVEHIPRIIAMAFSNLIPVCANPGHFLYEAAIRYITHTPVVKIHESMERADIPLYRQLLPSSKVDLYARETNWILNVLIMALQAREVCTYLLSPCLRP</sequence>
<name>A0ACC3TMM3_9ASCO</name>
<dbReference type="Proteomes" id="UP001489719">
    <property type="component" value="Unassembled WGS sequence"/>
</dbReference>
<gene>
    <name evidence="1" type="ORF">V1517DRAFT_324154</name>
</gene>
<protein>
    <submittedName>
        <fullName evidence="1">Uncharacterized protein</fullName>
    </submittedName>
</protein>
<evidence type="ECO:0000313" key="1">
    <source>
        <dbReference type="EMBL" id="KAK9322240.1"/>
    </source>
</evidence>
<reference evidence="2" key="1">
    <citation type="journal article" date="2024" name="Front. Bioeng. Biotechnol.">
        <title>Genome-scale model development and genomic sequencing of the oleaginous clade Lipomyces.</title>
        <authorList>
            <person name="Czajka J.J."/>
            <person name="Han Y."/>
            <person name="Kim J."/>
            <person name="Mondo S.J."/>
            <person name="Hofstad B.A."/>
            <person name="Robles A."/>
            <person name="Haridas S."/>
            <person name="Riley R."/>
            <person name="LaButti K."/>
            <person name="Pangilinan J."/>
            <person name="Andreopoulos W."/>
            <person name="Lipzen A."/>
            <person name="Yan J."/>
            <person name="Wang M."/>
            <person name="Ng V."/>
            <person name="Grigoriev I.V."/>
            <person name="Spatafora J.W."/>
            <person name="Magnuson J.K."/>
            <person name="Baker S.E."/>
            <person name="Pomraning K.R."/>
        </authorList>
    </citation>
    <scope>NUCLEOTIDE SEQUENCE [LARGE SCALE GENOMIC DNA]</scope>
    <source>
        <strain evidence="2">CBS 10300</strain>
    </source>
</reference>
<evidence type="ECO:0000313" key="2">
    <source>
        <dbReference type="Proteomes" id="UP001489719"/>
    </source>
</evidence>
<proteinExistence type="predicted"/>
<dbReference type="EMBL" id="MU970081">
    <property type="protein sequence ID" value="KAK9322240.1"/>
    <property type="molecule type" value="Genomic_DNA"/>
</dbReference>
<organism evidence="1 2">
    <name type="scientific">Lipomyces orientalis</name>
    <dbReference type="NCBI Taxonomy" id="1233043"/>
    <lineage>
        <taxon>Eukaryota</taxon>
        <taxon>Fungi</taxon>
        <taxon>Dikarya</taxon>
        <taxon>Ascomycota</taxon>
        <taxon>Saccharomycotina</taxon>
        <taxon>Lipomycetes</taxon>
        <taxon>Lipomycetales</taxon>
        <taxon>Lipomycetaceae</taxon>
        <taxon>Lipomyces</taxon>
    </lineage>
</organism>
<accession>A0ACC3TMM3</accession>